<gene>
    <name evidence="1" type="ORF">SAMN05421644_10171</name>
</gene>
<accession>A0A1H3AQX2</accession>
<dbReference type="OrthoDB" id="9800283at2"/>
<dbReference type="STRING" id="61595.SAMN05421644_10171"/>
<dbReference type="InterPro" id="IPR010035">
    <property type="entry name" value="Thi_S"/>
</dbReference>
<evidence type="ECO:0000313" key="1">
    <source>
        <dbReference type="EMBL" id="SDX31808.1"/>
    </source>
</evidence>
<keyword evidence="2" id="KW-1185">Reference proteome</keyword>
<sequence>MNILLNGAPHEIADDLCLADLIAQLDLIGQRFAVEVNAELVPRSRFAECHLISGDRVEIIQAVGGG</sequence>
<dbReference type="AlphaFoldDB" id="A0A1H3AQX2"/>
<dbReference type="NCBIfam" id="TIGR01683">
    <property type="entry name" value="thiS"/>
    <property type="match status" value="1"/>
</dbReference>
<dbReference type="PANTHER" id="PTHR34472:SF1">
    <property type="entry name" value="SULFUR CARRIER PROTEIN THIS"/>
    <property type="match status" value="1"/>
</dbReference>
<name>A0A1H3AQX2_ALLWA</name>
<protein>
    <submittedName>
        <fullName evidence="1">Sulfur carrier protein</fullName>
    </submittedName>
</protein>
<dbReference type="EMBL" id="FNOW01000001">
    <property type="protein sequence ID" value="SDX31808.1"/>
    <property type="molecule type" value="Genomic_DNA"/>
</dbReference>
<dbReference type="Proteomes" id="UP000198672">
    <property type="component" value="Unassembled WGS sequence"/>
</dbReference>
<dbReference type="Gene3D" id="3.10.20.30">
    <property type="match status" value="1"/>
</dbReference>
<organism evidence="1 2">
    <name type="scientific">Allochromatium warmingii</name>
    <name type="common">Chromatium warmingii</name>
    <dbReference type="NCBI Taxonomy" id="61595"/>
    <lineage>
        <taxon>Bacteria</taxon>
        <taxon>Pseudomonadati</taxon>
        <taxon>Pseudomonadota</taxon>
        <taxon>Gammaproteobacteria</taxon>
        <taxon>Chromatiales</taxon>
        <taxon>Chromatiaceae</taxon>
        <taxon>Allochromatium</taxon>
    </lineage>
</organism>
<dbReference type="RefSeq" id="WP_091331403.1">
    <property type="nucleotide sequence ID" value="NZ_FNOW01000001.1"/>
</dbReference>
<proteinExistence type="predicted"/>
<evidence type="ECO:0000313" key="2">
    <source>
        <dbReference type="Proteomes" id="UP000198672"/>
    </source>
</evidence>
<dbReference type="InterPro" id="IPR016155">
    <property type="entry name" value="Mopterin_synth/thiamin_S_b"/>
</dbReference>
<dbReference type="PANTHER" id="PTHR34472">
    <property type="entry name" value="SULFUR CARRIER PROTEIN THIS"/>
    <property type="match status" value="1"/>
</dbReference>
<dbReference type="CDD" id="cd00565">
    <property type="entry name" value="Ubl_ThiS"/>
    <property type="match status" value="1"/>
</dbReference>
<dbReference type="Pfam" id="PF02597">
    <property type="entry name" value="ThiS"/>
    <property type="match status" value="1"/>
</dbReference>
<reference evidence="2" key="1">
    <citation type="submission" date="2016-10" db="EMBL/GenBank/DDBJ databases">
        <authorList>
            <person name="Varghese N."/>
            <person name="Submissions S."/>
        </authorList>
    </citation>
    <scope>NUCLEOTIDE SEQUENCE [LARGE SCALE GENOMIC DNA]</scope>
    <source>
        <strain evidence="2">DSM 173</strain>
    </source>
</reference>
<dbReference type="InterPro" id="IPR003749">
    <property type="entry name" value="ThiS/MoaD-like"/>
</dbReference>
<dbReference type="InterPro" id="IPR012675">
    <property type="entry name" value="Beta-grasp_dom_sf"/>
</dbReference>
<dbReference type="SUPFAM" id="SSF54285">
    <property type="entry name" value="MoaD/ThiS"/>
    <property type="match status" value="1"/>
</dbReference>